<evidence type="ECO:0000313" key="1">
    <source>
        <dbReference type="EMBL" id="MDA4847827.1"/>
    </source>
</evidence>
<accession>A0ABT4VSY5</accession>
<proteinExistence type="predicted"/>
<dbReference type="RefSeq" id="WP_271091669.1">
    <property type="nucleotide sequence ID" value="NZ_JAPJZH010000016.1"/>
</dbReference>
<dbReference type="Proteomes" id="UP001148313">
    <property type="component" value="Unassembled WGS sequence"/>
</dbReference>
<reference evidence="1" key="1">
    <citation type="submission" date="2022-11" db="EMBL/GenBank/DDBJ databases">
        <title>Hoeflea poritis sp. nov., isolated from scleractinian coral Porites lutea.</title>
        <authorList>
            <person name="Zhang G."/>
            <person name="Wei Q."/>
            <person name="Cai L."/>
        </authorList>
    </citation>
    <scope>NUCLEOTIDE SEQUENCE</scope>
    <source>
        <strain evidence="1">E7-10</strain>
    </source>
</reference>
<sequence length="154" mass="16523">MVAGGAATVSLPLWLINSKLVFAQSHDKQVSVALIVGQNEVDGLRKIDPGVELGPANKYENPDGDSPDPGFAPLVIMVAAVTIGYLAKTAFELWENYKYCGLIVDLRKDPVQVIENTNLARGTLLVVNADGSTKLHTPENESALQQILTQVLAK</sequence>
<keyword evidence="2" id="KW-1185">Reference proteome</keyword>
<comment type="caution">
    <text evidence="1">The sequence shown here is derived from an EMBL/GenBank/DDBJ whole genome shotgun (WGS) entry which is preliminary data.</text>
</comment>
<organism evidence="1 2">
    <name type="scientific">Hoeflea poritis</name>
    <dbReference type="NCBI Taxonomy" id="2993659"/>
    <lineage>
        <taxon>Bacteria</taxon>
        <taxon>Pseudomonadati</taxon>
        <taxon>Pseudomonadota</taxon>
        <taxon>Alphaproteobacteria</taxon>
        <taxon>Hyphomicrobiales</taxon>
        <taxon>Rhizobiaceae</taxon>
        <taxon>Hoeflea</taxon>
    </lineage>
</organism>
<protein>
    <submittedName>
        <fullName evidence="1">Uncharacterized protein</fullName>
    </submittedName>
</protein>
<dbReference type="EMBL" id="JAPJZH010000016">
    <property type="protein sequence ID" value="MDA4847827.1"/>
    <property type="molecule type" value="Genomic_DNA"/>
</dbReference>
<evidence type="ECO:0000313" key="2">
    <source>
        <dbReference type="Proteomes" id="UP001148313"/>
    </source>
</evidence>
<name>A0ABT4VSY5_9HYPH</name>
<gene>
    <name evidence="1" type="ORF">OOZ53_20880</name>
</gene>